<keyword evidence="2" id="KW-1185">Reference proteome</keyword>
<dbReference type="Proteomes" id="UP000244224">
    <property type="component" value="Unassembled WGS sequence"/>
</dbReference>
<evidence type="ECO:0000313" key="1">
    <source>
        <dbReference type="EMBL" id="PTX52664.1"/>
    </source>
</evidence>
<evidence type="ECO:0000313" key="2">
    <source>
        <dbReference type="Proteomes" id="UP000244224"/>
    </source>
</evidence>
<dbReference type="RefSeq" id="WP_108128067.1">
    <property type="nucleotide sequence ID" value="NZ_QBKP01000002.1"/>
</dbReference>
<dbReference type="EMBL" id="QBKP01000002">
    <property type="protein sequence ID" value="PTX52664.1"/>
    <property type="molecule type" value="Genomic_DNA"/>
</dbReference>
<accession>A0A2T6B9C8</accession>
<gene>
    <name evidence="1" type="ORF">C8N34_102483</name>
</gene>
<sequence>MTEPANPAFTPAAPDSPDAEAFRAVTGLLATHALWPTPPAAWGRLFAAAVALSELADPVGSDQGPRQAAAARRLMVRLLDRIYWDVPDTRPVRTFLPLVCGRSRLVASAITDASRALLDEGGGPDGAAEMLRVLREDESGRLLAGLTGGIGEAVAEEDRPDLADGLRNPYELAGRLDLIRDGMCERICTLIRSGSEELRLMDRLAAAVALWEASAELRGTGGTPAAVLRVKLTDETVMRVLELLGPDASAVTVPLLQPGERRKRGRPPKPKPIIGDQSPYLALQHIALRSRPLGESLTRIRDHVRSILAGDIVPMGRRRLSQPQDVDRLARTLRRIQTGS</sequence>
<name>A0A2T6B9C8_9RHOB</name>
<organism evidence="1 2">
    <name type="scientific">Gemmobacter caeni</name>
    <dbReference type="NCBI Taxonomy" id="589035"/>
    <lineage>
        <taxon>Bacteria</taxon>
        <taxon>Pseudomonadati</taxon>
        <taxon>Pseudomonadota</taxon>
        <taxon>Alphaproteobacteria</taxon>
        <taxon>Rhodobacterales</taxon>
        <taxon>Paracoccaceae</taxon>
        <taxon>Gemmobacter</taxon>
    </lineage>
</organism>
<reference evidence="1 2" key="1">
    <citation type="submission" date="2018-04" db="EMBL/GenBank/DDBJ databases">
        <title>Genomic Encyclopedia of Archaeal and Bacterial Type Strains, Phase II (KMG-II): from individual species to whole genera.</title>
        <authorList>
            <person name="Goeker M."/>
        </authorList>
    </citation>
    <scope>NUCLEOTIDE SEQUENCE [LARGE SCALE GENOMIC DNA]</scope>
    <source>
        <strain evidence="1 2">DSM 21823</strain>
    </source>
</reference>
<comment type="caution">
    <text evidence="1">The sequence shown here is derived from an EMBL/GenBank/DDBJ whole genome shotgun (WGS) entry which is preliminary data.</text>
</comment>
<protein>
    <submittedName>
        <fullName evidence="1">Uncharacterized protein</fullName>
    </submittedName>
</protein>
<dbReference type="AlphaFoldDB" id="A0A2T6B9C8"/>
<proteinExistence type="predicted"/>